<dbReference type="PANTHER" id="PTHR31317">
    <property type="entry name" value="OS08G0163500 PROTEIN"/>
    <property type="match status" value="1"/>
</dbReference>
<dbReference type="AlphaFoldDB" id="V4LVQ5"/>
<feature type="compositionally biased region" description="Low complexity" evidence="1">
    <location>
        <begin position="388"/>
        <end position="402"/>
    </location>
</feature>
<reference evidence="2 3" key="1">
    <citation type="journal article" date="2013" name="Front. Plant Sci.">
        <title>The Reference Genome of the Halophytic Plant Eutrema salsugineum.</title>
        <authorList>
            <person name="Yang R."/>
            <person name="Jarvis D.E."/>
            <person name="Chen H."/>
            <person name="Beilstein M.A."/>
            <person name="Grimwood J."/>
            <person name="Jenkins J."/>
            <person name="Shu S."/>
            <person name="Prochnik S."/>
            <person name="Xin M."/>
            <person name="Ma C."/>
            <person name="Schmutz J."/>
            <person name="Wing R.A."/>
            <person name="Mitchell-Olds T."/>
            <person name="Schumaker K.S."/>
            <person name="Wang X."/>
        </authorList>
    </citation>
    <scope>NUCLEOTIDE SEQUENCE [LARGE SCALE GENOMIC DNA]</scope>
</reference>
<dbReference type="InterPro" id="IPR010410">
    <property type="entry name" value="DUF1005"/>
</dbReference>
<dbReference type="STRING" id="72664.V4LVQ5"/>
<proteinExistence type="predicted"/>
<name>V4LVQ5_EUTSA</name>
<dbReference type="EMBL" id="KI517408">
    <property type="protein sequence ID" value="ESQ47924.1"/>
    <property type="molecule type" value="Genomic_DNA"/>
</dbReference>
<dbReference type="Gramene" id="ESQ47924">
    <property type="protein sequence ID" value="ESQ47924"/>
    <property type="gene ID" value="EUTSA_v10020590mg"/>
</dbReference>
<evidence type="ECO:0000313" key="2">
    <source>
        <dbReference type="EMBL" id="ESQ47924.1"/>
    </source>
</evidence>
<keyword evidence="3" id="KW-1185">Reference proteome</keyword>
<dbReference type="OMA" id="CKFGFRD"/>
<dbReference type="eggNOG" id="ENOG502QVJT">
    <property type="taxonomic scope" value="Eukaryota"/>
</dbReference>
<evidence type="ECO:0000313" key="3">
    <source>
        <dbReference type="Proteomes" id="UP000030689"/>
    </source>
</evidence>
<dbReference type="Proteomes" id="UP000030689">
    <property type="component" value="Unassembled WGS sequence"/>
</dbReference>
<sequence>MDPCSFVRIIVGNLAVRFPASSSSSEPSVSGVHPSSVSTPNCYCKIRFKSFPRQVVSVPVMYRSESDQSETRCSGNISTVAACFSLSKTQIEASLKKPKWSVLSVEAYSRGNSDGGDGVSGASCGLALASEKLLGRFEVSLDLKSAETKTCLAHNGWVALGSKKGGKSRRNKAGSDPELHVSLRVEPDPRFVFQFDGEPECSPQVFQVQGNTKQAVFTCKFGSRNSSSVDRNLIHSSSMMSELISTRSCISSMKSEKEQPSKERKGWSITVHDLSGSPVAMASMVTPFVPSPGSNRVTRSSPGAWLILRPDGCTWKPWGRLEAWRETGYSDSLGYRFELFQDGIATAVSASSSISLKNGGSFAIDVTGGTTTAASTPTTSPQGSWDLGSGSSSGSRPASRPGSGSGSDFGYLLPQHPSAAAAQNRGFVMSATVEGVGKRSKPEVEVGVTHVTCTEDAAAHVALAAAVDLSLDACRLFSHKLRKELRQQSQLGVV</sequence>
<dbReference type="PANTHER" id="PTHR31317:SF16">
    <property type="entry name" value="BNAC05G33040D PROTEIN"/>
    <property type="match status" value="1"/>
</dbReference>
<organism evidence="2 3">
    <name type="scientific">Eutrema salsugineum</name>
    <name type="common">Saltwater cress</name>
    <name type="synonym">Sisymbrium salsugineum</name>
    <dbReference type="NCBI Taxonomy" id="72664"/>
    <lineage>
        <taxon>Eukaryota</taxon>
        <taxon>Viridiplantae</taxon>
        <taxon>Streptophyta</taxon>
        <taxon>Embryophyta</taxon>
        <taxon>Tracheophyta</taxon>
        <taxon>Spermatophyta</taxon>
        <taxon>Magnoliopsida</taxon>
        <taxon>eudicotyledons</taxon>
        <taxon>Gunneridae</taxon>
        <taxon>Pentapetalae</taxon>
        <taxon>rosids</taxon>
        <taxon>malvids</taxon>
        <taxon>Brassicales</taxon>
        <taxon>Brassicaceae</taxon>
        <taxon>Eutremeae</taxon>
        <taxon>Eutrema</taxon>
    </lineage>
</organism>
<gene>
    <name evidence="2" type="ORF">EUTSA_v10020590mg</name>
</gene>
<dbReference type="KEGG" id="eus:EUTSA_v10020590mg"/>
<protein>
    <recommendedName>
        <fullName evidence="4">DUF1005 domain-containing protein</fullName>
    </recommendedName>
</protein>
<dbReference type="Pfam" id="PF06219">
    <property type="entry name" value="DUF1005"/>
    <property type="match status" value="1"/>
</dbReference>
<evidence type="ECO:0000256" key="1">
    <source>
        <dbReference type="SAM" id="MobiDB-lite"/>
    </source>
</evidence>
<accession>V4LVQ5</accession>
<feature type="compositionally biased region" description="Low complexity" evidence="1">
    <location>
        <begin position="370"/>
        <end position="381"/>
    </location>
</feature>
<feature type="region of interest" description="Disordered" evidence="1">
    <location>
        <begin position="370"/>
        <end position="410"/>
    </location>
</feature>
<dbReference type="OrthoDB" id="748166at2759"/>
<evidence type="ECO:0008006" key="4">
    <source>
        <dbReference type="Google" id="ProtNLM"/>
    </source>
</evidence>